<reference evidence="2" key="1">
    <citation type="submission" date="2007-07" db="EMBL/GenBank/DDBJ databases">
        <title>PCAP assembly of the Caenorhabditis remanei genome.</title>
        <authorList>
            <consortium name="The Caenorhabditis remanei Sequencing Consortium"/>
            <person name="Wilson R.K."/>
        </authorList>
    </citation>
    <scope>NUCLEOTIDE SEQUENCE [LARGE SCALE GENOMIC DNA]</scope>
    <source>
        <strain evidence="2">PB4641</strain>
    </source>
</reference>
<name>E3NIB1_CAERE</name>
<gene>
    <name evidence="2" type="ORF">CRE_04358</name>
</gene>
<dbReference type="KEGG" id="crq:GCK72_021793"/>
<protein>
    <submittedName>
        <fullName evidence="2">Uncharacterized protein</fullName>
    </submittedName>
</protein>
<dbReference type="AlphaFoldDB" id="E3NIB1"/>
<organism evidence="3">
    <name type="scientific">Caenorhabditis remanei</name>
    <name type="common">Caenorhabditis vulgaris</name>
    <dbReference type="NCBI Taxonomy" id="31234"/>
    <lineage>
        <taxon>Eukaryota</taxon>
        <taxon>Metazoa</taxon>
        <taxon>Ecdysozoa</taxon>
        <taxon>Nematoda</taxon>
        <taxon>Chromadorea</taxon>
        <taxon>Rhabditida</taxon>
        <taxon>Rhabditina</taxon>
        <taxon>Rhabditomorpha</taxon>
        <taxon>Rhabditoidea</taxon>
        <taxon>Rhabditidae</taxon>
        <taxon>Peloderinae</taxon>
        <taxon>Caenorhabditis</taxon>
    </lineage>
</organism>
<accession>E3NIB1</accession>
<feature type="transmembrane region" description="Helical" evidence="1">
    <location>
        <begin position="44"/>
        <end position="69"/>
    </location>
</feature>
<dbReference type="InParanoid" id="E3NIB1"/>
<keyword evidence="1" id="KW-0812">Transmembrane</keyword>
<dbReference type="HOGENOM" id="CLU_1572053_0_0_1"/>
<dbReference type="GeneID" id="9803923"/>
<evidence type="ECO:0000313" key="3">
    <source>
        <dbReference type="Proteomes" id="UP000008281"/>
    </source>
</evidence>
<dbReference type="OMA" id="ARTHKDN"/>
<dbReference type="CTD" id="9803923"/>
<evidence type="ECO:0000313" key="2">
    <source>
        <dbReference type="EMBL" id="EFO98849.1"/>
    </source>
</evidence>
<keyword evidence="3" id="KW-1185">Reference proteome</keyword>
<proteinExistence type="predicted"/>
<dbReference type="RefSeq" id="XP_003091856.2">
    <property type="nucleotide sequence ID" value="XM_003091808.2"/>
</dbReference>
<sequence length="170" mass="19363">MSRNLIIDKDILKIALGTNTLVCPTKFDIFHQMTIGCDPDPESVLLFLIPVTIKILGVIIIVLFLINYYSIPITQRTKSPFYDILGFYCVVLMSRTAFSTTVVLVLRLIDELTERADKLEESGPQYVLVQVCMYLDWIGDDFSTVMIFLMALNRCLHFAAKNVSQRIFGK</sequence>
<evidence type="ECO:0000256" key="1">
    <source>
        <dbReference type="SAM" id="Phobius"/>
    </source>
</evidence>
<keyword evidence="1" id="KW-0472">Membrane</keyword>
<dbReference type="Proteomes" id="UP000008281">
    <property type="component" value="Unassembled WGS sequence"/>
</dbReference>
<dbReference type="eggNOG" id="ENOG502TKA3">
    <property type="taxonomic scope" value="Eukaryota"/>
</dbReference>
<dbReference type="EMBL" id="DS268698">
    <property type="protein sequence ID" value="EFO98849.1"/>
    <property type="molecule type" value="Genomic_DNA"/>
</dbReference>
<keyword evidence="1" id="KW-1133">Transmembrane helix</keyword>
<feature type="transmembrane region" description="Helical" evidence="1">
    <location>
        <begin position="81"/>
        <end position="106"/>
    </location>
</feature>